<keyword evidence="3 5" id="KW-1133">Transmembrane helix</keyword>
<evidence type="ECO:0000256" key="1">
    <source>
        <dbReference type="ARBA" id="ARBA00004141"/>
    </source>
</evidence>
<feature type="transmembrane region" description="Helical" evidence="5">
    <location>
        <begin position="194"/>
        <end position="217"/>
    </location>
</feature>
<name>A0ABM1C1A2_LIMPO</name>
<evidence type="ECO:0000313" key="7">
    <source>
        <dbReference type="Proteomes" id="UP000694941"/>
    </source>
</evidence>
<dbReference type="SUPFAM" id="SSF103481">
    <property type="entry name" value="Multidrug resistance efflux transporter EmrE"/>
    <property type="match status" value="2"/>
</dbReference>
<feature type="transmembrane region" description="Helical" evidence="5">
    <location>
        <begin position="95"/>
        <end position="112"/>
    </location>
</feature>
<feature type="domain" description="EamA" evidence="6">
    <location>
        <begin position="23"/>
        <end position="112"/>
    </location>
</feature>
<dbReference type="PANTHER" id="PTHR22911">
    <property type="entry name" value="ACYL-MALONYL CONDENSING ENZYME-RELATED"/>
    <property type="match status" value="1"/>
</dbReference>
<gene>
    <name evidence="8" type="primary">LOC106476383</name>
</gene>
<reference evidence="8" key="1">
    <citation type="submission" date="2025-08" db="UniProtKB">
        <authorList>
            <consortium name="RefSeq"/>
        </authorList>
    </citation>
    <scope>IDENTIFICATION</scope>
    <source>
        <tissue evidence="8">Muscle</tissue>
    </source>
</reference>
<evidence type="ECO:0000256" key="4">
    <source>
        <dbReference type="ARBA" id="ARBA00023136"/>
    </source>
</evidence>
<keyword evidence="2 5" id="KW-0812">Transmembrane</keyword>
<sequence length="268" mass="29513">MSRRTVQRCESHRDFRYPKLLSYVPVVIYTRNSFLGVEGERWILCLRAVFGAITIGTGYYPLQLIPLADASTIIFSSPALVVIFACILLKEPCGLFQVFIVIMSLTGVILISRPSFLFGVTLTDKVSSAHRLQGSIMALCSCISAALVLVSMRKIQKTPAPVIICAVSIPSITFGLVYLFIVSKFSIPTCGKDGVLIIFCGLFGTCAQFFFTTALKLEDAGTVSVARTIDIVLAFVFGVSFLGQYPSWTSTRTESLFKYTTYNRIQSQ</sequence>
<evidence type="ECO:0000256" key="5">
    <source>
        <dbReference type="SAM" id="Phobius"/>
    </source>
</evidence>
<dbReference type="InterPro" id="IPR000620">
    <property type="entry name" value="EamA_dom"/>
</dbReference>
<dbReference type="InterPro" id="IPR037185">
    <property type="entry name" value="EmrE-like"/>
</dbReference>
<accession>A0ABM1C1A2</accession>
<feature type="transmembrane region" description="Helical" evidence="5">
    <location>
        <begin position="68"/>
        <end position="88"/>
    </location>
</feature>
<feature type="transmembrane region" description="Helical" evidence="5">
    <location>
        <begin position="229"/>
        <end position="248"/>
    </location>
</feature>
<dbReference type="PANTHER" id="PTHR22911:SF6">
    <property type="entry name" value="SOLUTE CARRIER FAMILY 35 MEMBER G1"/>
    <property type="match status" value="1"/>
</dbReference>
<evidence type="ECO:0000256" key="2">
    <source>
        <dbReference type="ARBA" id="ARBA00022692"/>
    </source>
</evidence>
<feature type="transmembrane region" description="Helical" evidence="5">
    <location>
        <begin position="162"/>
        <end position="182"/>
    </location>
</feature>
<feature type="domain" description="EamA" evidence="6">
    <location>
        <begin position="134"/>
        <end position="249"/>
    </location>
</feature>
<organism evidence="7 8">
    <name type="scientific">Limulus polyphemus</name>
    <name type="common">Atlantic horseshoe crab</name>
    <dbReference type="NCBI Taxonomy" id="6850"/>
    <lineage>
        <taxon>Eukaryota</taxon>
        <taxon>Metazoa</taxon>
        <taxon>Ecdysozoa</taxon>
        <taxon>Arthropoda</taxon>
        <taxon>Chelicerata</taxon>
        <taxon>Merostomata</taxon>
        <taxon>Xiphosura</taxon>
        <taxon>Limulidae</taxon>
        <taxon>Limulus</taxon>
    </lineage>
</organism>
<feature type="transmembrane region" description="Helical" evidence="5">
    <location>
        <begin position="42"/>
        <end position="62"/>
    </location>
</feature>
<keyword evidence="7" id="KW-1185">Reference proteome</keyword>
<dbReference type="GeneID" id="106476383"/>
<feature type="transmembrane region" description="Helical" evidence="5">
    <location>
        <begin position="132"/>
        <end position="150"/>
    </location>
</feature>
<dbReference type="Pfam" id="PF00892">
    <property type="entry name" value="EamA"/>
    <property type="match status" value="2"/>
</dbReference>
<dbReference type="RefSeq" id="XP_013792497.1">
    <property type="nucleotide sequence ID" value="XM_013937043.1"/>
</dbReference>
<feature type="non-terminal residue" evidence="8">
    <location>
        <position position="268"/>
    </location>
</feature>
<comment type="subcellular location">
    <subcellularLocation>
        <location evidence="1">Membrane</location>
        <topology evidence="1">Multi-pass membrane protein</topology>
    </subcellularLocation>
</comment>
<keyword evidence="4 5" id="KW-0472">Membrane</keyword>
<proteinExistence type="predicted"/>
<protein>
    <submittedName>
        <fullName evidence="8">Solute carrier family 35 member G1-like</fullName>
    </submittedName>
</protein>
<evidence type="ECO:0000259" key="6">
    <source>
        <dbReference type="Pfam" id="PF00892"/>
    </source>
</evidence>
<evidence type="ECO:0000313" key="8">
    <source>
        <dbReference type="RefSeq" id="XP_013792497.1"/>
    </source>
</evidence>
<evidence type="ECO:0000256" key="3">
    <source>
        <dbReference type="ARBA" id="ARBA00022989"/>
    </source>
</evidence>
<dbReference type="Proteomes" id="UP000694941">
    <property type="component" value="Unplaced"/>
</dbReference>